<comment type="caution">
    <text evidence="2">The sequence shown here is derived from an EMBL/GenBank/DDBJ whole genome shotgun (WGS) entry which is preliminary data.</text>
</comment>
<feature type="domain" description="AB hydrolase-1" evidence="1">
    <location>
        <begin position="33"/>
        <end position="260"/>
    </location>
</feature>
<dbReference type="GO" id="GO:0016787">
    <property type="term" value="F:hydrolase activity"/>
    <property type="evidence" value="ECO:0007669"/>
    <property type="project" value="UniProtKB-KW"/>
</dbReference>
<evidence type="ECO:0000259" key="1">
    <source>
        <dbReference type="Pfam" id="PF12697"/>
    </source>
</evidence>
<evidence type="ECO:0000313" key="3">
    <source>
        <dbReference type="Proteomes" id="UP000620075"/>
    </source>
</evidence>
<keyword evidence="2" id="KW-0378">Hydrolase</keyword>
<sequence>MQLELVSIDTLGLPLDGVYYRPADRAPAGSALIFHGNCGNFYMGPPRFLPPRLAKLGLACLTFNRRGHDILGTCLGREPVGGAFQLAAEAIEDNRLAAEFLAAQGHSDPIVIGHSNGGLLAIRHVADHPATPAMVLLSAPGGGPRSTWDLAEAGLLTGHRTDELVAEAERLVAEGRPDALLQLPGWWWTISAASLLDRVQRTPDAIGLAPAVKCPTLYLKGSGEPEKMYPARAFQAAAGGPCDVLDIDGLNHWYNGREAEVGGLVASWLEKTLPQLGPRS</sequence>
<dbReference type="Pfam" id="PF12697">
    <property type="entry name" value="Abhydrolase_6"/>
    <property type="match status" value="1"/>
</dbReference>
<reference evidence="2 3" key="1">
    <citation type="submission" date="2020-10" db="EMBL/GenBank/DDBJ databases">
        <title>Ca. Dormibacterota MAGs.</title>
        <authorList>
            <person name="Montgomery K."/>
        </authorList>
    </citation>
    <scope>NUCLEOTIDE SEQUENCE [LARGE SCALE GENOMIC DNA]</scope>
    <source>
        <strain evidence="2">SC8811_S16_3</strain>
    </source>
</reference>
<evidence type="ECO:0000313" key="2">
    <source>
        <dbReference type="EMBL" id="MBJ7604520.1"/>
    </source>
</evidence>
<dbReference type="Gene3D" id="3.40.50.1820">
    <property type="entry name" value="alpha/beta hydrolase"/>
    <property type="match status" value="1"/>
</dbReference>
<dbReference type="RefSeq" id="WP_338182307.1">
    <property type="nucleotide sequence ID" value="NZ_JAEKNQ010000059.1"/>
</dbReference>
<dbReference type="AlphaFoldDB" id="A0A934N891"/>
<gene>
    <name evidence="2" type="ORF">JF888_15300</name>
</gene>
<protein>
    <submittedName>
        <fullName evidence="2">Alpha/beta fold hydrolase</fullName>
    </submittedName>
</protein>
<name>A0A934N891_9BACT</name>
<dbReference type="InterPro" id="IPR000073">
    <property type="entry name" value="AB_hydrolase_1"/>
</dbReference>
<proteinExistence type="predicted"/>
<dbReference type="SUPFAM" id="SSF53474">
    <property type="entry name" value="alpha/beta-Hydrolases"/>
    <property type="match status" value="1"/>
</dbReference>
<dbReference type="Proteomes" id="UP000620075">
    <property type="component" value="Unassembled WGS sequence"/>
</dbReference>
<organism evidence="2 3">
    <name type="scientific">Candidatus Dormiibacter inghamiae</name>
    <dbReference type="NCBI Taxonomy" id="3127013"/>
    <lineage>
        <taxon>Bacteria</taxon>
        <taxon>Bacillati</taxon>
        <taxon>Candidatus Dormiibacterota</taxon>
        <taxon>Candidatus Dormibacteria</taxon>
        <taxon>Candidatus Dormibacterales</taxon>
        <taxon>Candidatus Dormibacteraceae</taxon>
        <taxon>Candidatus Dormiibacter</taxon>
    </lineage>
</organism>
<dbReference type="EMBL" id="JAEKNQ010000059">
    <property type="protein sequence ID" value="MBJ7604520.1"/>
    <property type="molecule type" value="Genomic_DNA"/>
</dbReference>
<accession>A0A934N891</accession>
<dbReference type="InterPro" id="IPR029058">
    <property type="entry name" value="AB_hydrolase_fold"/>
</dbReference>